<proteinExistence type="predicted"/>
<dbReference type="GO" id="GO:1990229">
    <property type="term" value="C:iron-sulfur cluster assembly complex"/>
    <property type="evidence" value="ECO:0007669"/>
    <property type="project" value="UniProtKB-ARBA"/>
</dbReference>
<keyword evidence="1" id="KW-0479">Metal-binding</keyword>
<protein>
    <submittedName>
        <fullName evidence="4">Heme biosynthesis protein HemY</fullName>
    </submittedName>
    <submittedName>
        <fullName evidence="5">Iron-sulfur cluster insertion protein</fullName>
    </submittedName>
</protein>
<organism evidence="4 7">
    <name type="scientific">Thalassospira xiamenensis</name>
    <dbReference type="NCBI Taxonomy" id="220697"/>
    <lineage>
        <taxon>Bacteria</taxon>
        <taxon>Pseudomonadati</taxon>
        <taxon>Pseudomonadota</taxon>
        <taxon>Alphaproteobacteria</taxon>
        <taxon>Rhodospirillales</taxon>
        <taxon>Thalassospiraceae</taxon>
        <taxon>Thalassospira</taxon>
    </lineage>
</organism>
<dbReference type="EMBL" id="JPWJ01000014">
    <property type="protein sequence ID" value="RCK45589.1"/>
    <property type="molecule type" value="Genomic_DNA"/>
</dbReference>
<keyword evidence="2" id="KW-0408">Iron</keyword>
<gene>
    <name evidence="5" type="ORF">SAMN05428964_101400</name>
    <name evidence="4" type="ORF">TH44_21250</name>
</gene>
<dbReference type="GO" id="GO:0051537">
    <property type="term" value="F:2 iron, 2 sulfur cluster binding"/>
    <property type="evidence" value="ECO:0007669"/>
    <property type="project" value="UniProtKB-ARBA"/>
</dbReference>
<dbReference type="PANTHER" id="PTHR43011:SF1">
    <property type="entry name" value="IRON-SULFUR CLUSTER ASSEMBLY 2 HOMOLOG, MITOCHONDRIAL"/>
    <property type="match status" value="1"/>
</dbReference>
<evidence type="ECO:0000256" key="1">
    <source>
        <dbReference type="ARBA" id="ARBA00022723"/>
    </source>
</evidence>
<dbReference type="SUPFAM" id="SSF89360">
    <property type="entry name" value="HesB-like domain"/>
    <property type="match status" value="1"/>
</dbReference>
<dbReference type="Proteomes" id="UP000219068">
    <property type="component" value="Unassembled WGS sequence"/>
</dbReference>
<dbReference type="AlphaFoldDB" id="A0A154KTA6"/>
<accession>A0A154KTA6</accession>
<dbReference type="FunFam" id="2.60.300.12:FF:000006">
    <property type="entry name" value="Iron-sulfur cluster assembly 2 mitochondrial"/>
    <property type="match status" value="1"/>
</dbReference>
<dbReference type="InterPro" id="IPR035903">
    <property type="entry name" value="HesB-like_dom_sf"/>
</dbReference>
<dbReference type="Pfam" id="PF01521">
    <property type="entry name" value="Fe-S_biosyn"/>
    <property type="match status" value="1"/>
</dbReference>
<evidence type="ECO:0000313" key="5">
    <source>
        <dbReference type="EMBL" id="SOB91433.1"/>
    </source>
</evidence>
<sequence length="113" mass="12173">MTETARQVQMTESAAKRIQELIASDGKSDMMLRLQVSGGGCSGFQYEFSLDSDKTEEDHIFENHGAKMVIDDVSLDLLGGAEIDFVRELVGAAFRVNNPNATSSCGCGSSFSI</sequence>
<evidence type="ECO:0000313" key="4">
    <source>
        <dbReference type="EMBL" id="RCK45589.1"/>
    </source>
</evidence>
<feature type="domain" description="Core" evidence="3">
    <location>
        <begin position="8"/>
        <end position="108"/>
    </location>
</feature>
<reference evidence="4 7" key="1">
    <citation type="submission" date="2014-07" db="EMBL/GenBank/DDBJ databases">
        <title>Draft genome sequence of Thalassospira xiamenensis IB13.</title>
        <authorList>
            <person name="Lai Q."/>
            <person name="Shao Z."/>
        </authorList>
    </citation>
    <scope>NUCLEOTIDE SEQUENCE [LARGE SCALE GENOMIC DNA]</scope>
    <source>
        <strain evidence="4 7">IB13</strain>
    </source>
</reference>
<dbReference type="NCBIfam" id="TIGR00049">
    <property type="entry name" value="iron-sulfur cluster assembly accessory protein"/>
    <property type="match status" value="1"/>
</dbReference>
<dbReference type="Proteomes" id="UP000252266">
    <property type="component" value="Unassembled WGS sequence"/>
</dbReference>
<dbReference type="EMBL" id="OBMM01000001">
    <property type="protein sequence ID" value="SOB91433.1"/>
    <property type="molecule type" value="Genomic_DNA"/>
</dbReference>
<dbReference type="RefSeq" id="WP_062948968.1">
    <property type="nucleotide sequence ID" value="NZ_JALLPZ010000001.1"/>
</dbReference>
<reference evidence="5 6" key="2">
    <citation type="submission" date="2017-08" db="EMBL/GenBank/DDBJ databases">
        <authorList>
            <person name="de Groot N.N."/>
        </authorList>
    </citation>
    <scope>NUCLEOTIDE SEQUENCE [LARGE SCALE GENOMIC DNA]</scope>
    <source>
        <strain evidence="5 6">USBA 78</strain>
    </source>
</reference>
<dbReference type="PROSITE" id="PS01152">
    <property type="entry name" value="HESB"/>
    <property type="match status" value="1"/>
</dbReference>
<evidence type="ECO:0000259" key="3">
    <source>
        <dbReference type="Pfam" id="PF01521"/>
    </source>
</evidence>
<dbReference type="InterPro" id="IPR000361">
    <property type="entry name" value="ATAP_core_dom"/>
</dbReference>
<name>A0A154KTA6_9PROT</name>
<dbReference type="GO" id="GO:0005506">
    <property type="term" value="F:iron ion binding"/>
    <property type="evidence" value="ECO:0007669"/>
    <property type="project" value="TreeGrafter"/>
</dbReference>
<dbReference type="InterPro" id="IPR017870">
    <property type="entry name" value="FeS_cluster_insertion_CS"/>
</dbReference>
<dbReference type="InterPro" id="IPR016092">
    <property type="entry name" value="ATAP"/>
</dbReference>
<evidence type="ECO:0000313" key="6">
    <source>
        <dbReference type="Proteomes" id="UP000219068"/>
    </source>
</evidence>
<dbReference type="NCBIfam" id="NF010147">
    <property type="entry name" value="PRK13623.1"/>
    <property type="match status" value="1"/>
</dbReference>
<evidence type="ECO:0000256" key="2">
    <source>
        <dbReference type="ARBA" id="ARBA00023004"/>
    </source>
</evidence>
<dbReference type="GO" id="GO:0016226">
    <property type="term" value="P:iron-sulfur cluster assembly"/>
    <property type="evidence" value="ECO:0007669"/>
    <property type="project" value="InterPro"/>
</dbReference>
<evidence type="ECO:0000313" key="7">
    <source>
        <dbReference type="Proteomes" id="UP000252266"/>
    </source>
</evidence>
<dbReference type="GO" id="GO:0051539">
    <property type="term" value="F:4 iron, 4 sulfur cluster binding"/>
    <property type="evidence" value="ECO:0007669"/>
    <property type="project" value="TreeGrafter"/>
</dbReference>
<dbReference type="Gene3D" id="2.60.300.12">
    <property type="entry name" value="HesB-like domain"/>
    <property type="match status" value="1"/>
</dbReference>
<dbReference type="PANTHER" id="PTHR43011">
    <property type="entry name" value="IRON-SULFUR CLUSTER ASSEMBLY 2 HOMOLOG, MITOCHONDRIAL"/>
    <property type="match status" value="1"/>
</dbReference>